<evidence type="ECO:0000313" key="2">
    <source>
        <dbReference type="Proteomes" id="UP000433089"/>
    </source>
</evidence>
<dbReference type="Proteomes" id="UP000433089">
    <property type="component" value="Unassembled WGS sequence"/>
</dbReference>
<gene>
    <name evidence="1" type="ORF">BACI348_30160</name>
</gene>
<reference evidence="1 2" key="1">
    <citation type="submission" date="2019-10" db="EMBL/GenBank/DDBJ databases">
        <authorList>
            <person name="Karimi E."/>
        </authorList>
    </citation>
    <scope>NUCLEOTIDE SEQUENCE [LARGE SCALE GENOMIC DNA]</scope>
    <source>
        <strain evidence="1">Bacillus sp. 348</strain>
    </source>
</reference>
<protein>
    <submittedName>
        <fullName evidence="1">Uncharacterized protein</fullName>
    </submittedName>
</protein>
<proteinExistence type="predicted"/>
<name>A0A653MRA4_BACAB</name>
<accession>A0A653MRA4</accession>
<sequence length="48" mass="5561">MKKVVKISQKTIREIIMISLFLFQNEIKKLCNLVDKFLSSIGLSCIFV</sequence>
<evidence type="ECO:0000313" key="1">
    <source>
        <dbReference type="EMBL" id="VXB07157.1"/>
    </source>
</evidence>
<dbReference type="AlphaFoldDB" id="A0A653MRA4"/>
<dbReference type="EMBL" id="CABWLH010000008">
    <property type="protein sequence ID" value="VXB07157.1"/>
    <property type="molecule type" value="Genomic_DNA"/>
</dbReference>
<organism evidence="1 2">
    <name type="scientific">Bacillus altitudinis</name>
    <dbReference type="NCBI Taxonomy" id="293387"/>
    <lineage>
        <taxon>Bacteria</taxon>
        <taxon>Bacillati</taxon>
        <taxon>Bacillota</taxon>
        <taxon>Bacilli</taxon>
        <taxon>Bacillales</taxon>
        <taxon>Bacillaceae</taxon>
        <taxon>Bacillus</taxon>
    </lineage>
</organism>